<accession>A0A2V1IP21</accession>
<dbReference type="InterPro" id="IPR001173">
    <property type="entry name" value="Glyco_trans_2-like"/>
</dbReference>
<name>A0A2V1IP21_9BACT</name>
<sequence length="376" mass="43912">MSIAICIICYNRPDSLRRVFGSIERGCYDGDKVDLIVSIDYSGRDDVRNVADQLVWSHGDKRIVAYRHNLGLRSHVLKCGEFTKEYDGLIVLEDDVFVAPSFYLYARACVEKYSSDDRIAGVSLYSFGVNYHNMLPFVPLRSESDVYLMQNAQSWGQVWMTKQWSEFIDWYGNNNGDFHEMPHLPKSICSWKKSWLKYHTRYCIERDKFFVYPYVSLSTCFSDEGEHTAGASTMVQVPLLHGVKRDYRLSPSVCYDSFFENVNLADFLGFADPEELCVDIYGEKDDRQERRYWLTRKIADYRILHSYGLRLKPVEQNIFNEVSGTDVFLYDVSESSPNRIKHSPFGFEQYLYNDFLGIKKSSKILFGKILKRLRNR</sequence>
<dbReference type="Gene3D" id="3.90.550.10">
    <property type="entry name" value="Spore Coat Polysaccharide Biosynthesis Protein SpsA, Chain A"/>
    <property type="match status" value="1"/>
</dbReference>
<dbReference type="Proteomes" id="UP000244925">
    <property type="component" value="Unassembled WGS sequence"/>
</dbReference>
<dbReference type="PANTHER" id="PTHR33604:SF3">
    <property type="entry name" value="OSJNBA0004B13.7 PROTEIN"/>
    <property type="match status" value="1"/>
</dbReference>
<evidence type="ECO:0000313" key="3">
    <source>
        <dbReference type="Proteomes" id="UP000244925"/>
    </source>
</evidence>
<comment type="caution">
    <text evidence="2">The sequence shown here is derived from an EMBL/GenBank/DDBJ whole genome shotgun (WGS) entry which is preliminary data.</text>
</comment>
<protein>
    <recommendedName>
        <fullName evidence="1">Glycosyltransferase 2-like domain-containing protein</fullName>
    </recommendedName>
</protein>
<dbReference type="AlphaFoldDB" id="A0A2V1IP21"/>
<dbReference type="Pfam" id="PF00535">
    <property type="entry name" value="Glycos_transf_2"/>
    <property type="match status" value="1"/>
</dbReference>
<reference evidence="3" key="1">
    <citation type="submission" date="2018-02" db="EMBL/GenBank/DDBJ databases">
        <authorList>
            <person name="Clavel T."/>
            <person name="Strowig T."/>
        </authorList>
    </citation>
    <scope>NUCLEOTIDE SEQUENCE [LARGE SCALE GENOMIC DNA]</scope>
    <source>
        <strain evidence="3">DSM 100764</strain>
    </source>
</reference>
<dbReference type="SUPFAM" id="SSF53448">
    <property type="entry name" value="Nucleotide-diphospho-sugar transferases"/>
    <property type="match status" value="1"/>
</dbReference>
<dbReference type="InterPro" id="IPR029044">
    <property type="entry name" value="Nucleotide-diphossugar_trans"/>
</dbReference>
<gene>
    <name evidence="2" type="ORF">C5O25_11960</name>
</gene>
<proteinExistence type="predicted"/>
<dbReference type="EMBL" id="PUBV01000044">
    <property type="protein sequence ID" value="PWB05928.1"/>
    <property type="molecule type" value="Genomic_DNA"/>
</dbReference>
<keyword evidence="3" id="KW-1185">Reference proteome</keyword>
<feature type="domain" description="Glycosyltransferase 2-like" evidence="1">
    <location>
        <begin position="5"/>
        <end position="118"/>
    </location>
</feature>
<dbReference type="RefSeq" id="WP_107036948.1">
    <property type="nucleotide sequence ID" value="NZ_CAPVKT010000003.1"/>
</dbReference>
<dbReference type="PANTHER" id="PTHR33604">
    <property type="entry name" value="OSJNBA0004B13.7 PROTEIN"/>
    <property type="match status" value="1"/>
</dbReference>
<evidence type="ECO:0000259" key="1">
    <source>
        <dbReference type="Pfam" id="PF00535"/>
    </source>
</evidence>
<evidence type="ECO:0000313" key="2">
    <source>
        <dbReference type="EMBL" id="PWB05928.1"/>
    </source>
</evidence>
<organism evidence="2 3">
    <name type="scientific">Paramuribaculum intestinale</name>
    <dbReference type="NCBI Taxonomy" id="2094151"/>
    <lineage>
        <taxon>Bacteria</taxon>
        <taxon>Pseudomonadati</taxon>
        <taxon>Bacteroidota</taxon>
        <taxon>Bacteroidia</taxon>
        <taxon>Bacteroidales</taxon>
        <taxon>Muribaculaceae</taxon>
        <taxon>Paramuribaculum</taxon>
    </lineage>
</organism>